<protein>
    <submittedName>
        <fullName evidence="1">11552_t:CDS:1</fullName>
    </submittedName>
</protein>
<evidence type="ECO:0000313" key="2">
    <source>
        <dbReference type="Proteomes" id="UP000789570"/>
    </source>
</evidence>
<reference evidence="1" key="1">
    <citation type="submission" date="2021-06" db="EMBL/GenBank/DDBJ databases">
        <authorList>
            <person name="Kallberg Y."/>
            <person name="Tangrot J."/>
            <person name="Rosling A."/>
        </authorList>
    </citation>
    <scope>NUCLEOTIDE SEQUENCE</scope>
    <source>
        <strain evidence="1">UK204</strain>
    </source>
</reference>
<sequence length="59" mass="6966">VSFNNLEMTYQSHLNADNEDIQYLKFSNNKEEIGELVCEVEILSKEQIDNFKKNMIKLI</sequence>
<gene>
    <name evidence="1" type="ORF">FCALED_LOCUS10228</name>
</gene>
<evidence type="ECO:0000313" key="1">
    <source>
        <dbReference type="EMBL" id="CAG8634213.1"/>
    </source>
</evidence>
<dbReference type="EMBL" id="CAJVPQ010003656">
    <property type="protein sequence ID" value="CAG8634213.1"/>
    <property type="molecule type" value="Genomic_DNA"/>
</dbReference>
<dbReference type="Proteomes" id="UP000789570">
    <property type="component" value="Unassembled WGS sequence"/>
</dbReference>
<comment type="caution">
    <text evidence="1">The sequence shown here is derived from an EMBL/GenBank/DDBJ whole genome shotgun (WGS) entry which is preliminary data.</text>
</comment>
<keyword evidence="2" id="KW-1185">Reference proteome</keyword>
<feature type="non-terminal residue" evidence="1">
    <location>
        <position position="1"/>
    </location>
</feature>
<accession>A0A9N9GU31</accession>
<name>A0A9N9GU31_9GLOM</name>
<organism evidence="1 2">
    <name type="scientific">Funneliformis caledonium</name>
    <dbReference type="NCBI Taxonomy" id="1117310"/>
    <lineage>
        <taxon>Eukaryota</taxon>
        <taxon>Fungi</taxon>
        <taxon>Fungi incertae sedis</taxon>
        <taxon>Mucoromycota</taxon>
        <taxon>Glomeromycotina</taxon>
        <taxon>Glomeromycetes</taxon>
        <taxon>Glomerales</taxon>
        <taxon>Glomeraceae</taxon>
        <taxon>Funneliformis</taxon>
    </lineage>
</organism>
<dbReference type="AlphaFoldDB" id="A0A9N9GU31"/>
<proteinExistence type="predicted"/>